<evidence type="ECO:0000259" key="3">
    <source>
        <dbReference type="SMART" id="SM00225"/>
    </source>
</evidence>
<feature type="domain" description="BTB" evidence="3">
    <location>
        <begin position="279"/>
        <end position="384"/>
    </location>
</feature>
<evidence type="ECO:0000256" key="2">
    <source>
        <dbReference type="SAM" id="SignalP"/>
    </source>
</evidence>
<keyword evidence="2" id="KW-0732">Signal</keyword>
<keyword evidence="5" id="KW-1185">Reference proteome</keyword>
<dbReference type="SUPFAM" id="SSF54695">
    <property type="entry name" value="POZ domain"/>
    <property type="match status" value="1"/>
</dbReference>
<name>A0A1Y1HKI4_KLENI</name>
<gene>
    <name evidence="4" type="ORF">KFL_000240350</name>
</gene>
<comment type="pathway">
    <text evidence="1">Protein modification; protein ubiquitination.</text>
</comment>
<proteinExistence type="predicted"/>
<dbReference type="OrthoDB" id="2359033at2759"/>
<organism evidence="4 5">
    <name type="scientific">Klebsormidium nitens</name>
    <name type="common">Green alga</name>
    <name type="synonym">Ulothrix nitens</name>
    <dbReference type="NCBI Taxonomy" id="105231"/>
    <lineage>
        <taxon>Eukaryota</taxon>
        <taxon>Viridiplantae</taxon>
        <taxon>Streptophyta</taxon>
        <taxon>Klebsormidiophyceae</taxon>
        <taxon>Klebsormidiales</taxon>
        <taxon>Klebsormidiaceae</taxon>
        <taxon>Klebsormidium</taxon>
    </lineage>
</organism>
<dbReference type="PANTHER" id="PTHR46336:SF3">
    <property type="entry name" value="BTB_POZ DOMAIN-CONTAINING PROTEIN POB1"/>
    <property type="match status" value="1"/>
</dbReference>
<dbReference type="PANTHER" id="PTHR46336">
    <property type="entry name" value="OS02G0260700 PROTEIN"/>
    <property type="match status" value="1"/>
</dbReference>
<sequence>MAASTTFWLFLALSAVSFCDRSMASRVLQQVPTPPSKAGTTPGQCTGVTFPANALRSVAANCTGTQPSQVTCCGAINNLWENAGIASNQAAQTLGNATVNRNTERACLDLTLRDLAPFGVIANLSKGCADPLIFEITPNNTCPIKVLPTAAAQAALSACANLLTANINFVCGACFNAFTDVTAGLLGVSRSGALSAIAAGNTTAQNCATVTIVRLLQLNPGEFYRVGAFLDKAFNGAGCAAGLGLKYSTHMLLLKYPGTEGDSEVQADAGQVVKKGKRKRVILEESTVAQSVHVNAAILATKSEVLDRLLNSEMQGESAVPSVVLQSEEEAGLMITLLKFCYSSGAVEEVAASKERLLGLLMLADKFGVTECIQACASILGKSVSTVADAGLYLSLPAHLREQPALRSYVELSSKALMKLL</sequence>
<dbReference type="EMBL" id="DF236973">
    <property type="protein sequence ID" value="GAQ79104.1"/>
    <property type="molecule type" value="Genomic_DNA"/>
</dbReference>
<feature type="chain" id="PRO_5013005352" description="BTB domain-containing protein" evidence="2">
    <location>
        <begin position="25"/>
        <end position="421"/>
    </location>
</feature>
<evidence type="ECO:0000313" key="4">
    <source>
        <dbReference type="EMBL" id="GAQ79104.1"/>
    </source>
</evidence>
<evidence type="ECO:0000256" key="1">
    <source>
        <dbReference type="ARBA" id="ARBA00004906"/>
    </source>
</evidence>
<dbReference type="SMART" id="SM00225">
    <property type="entry name" value="BTB"/>
    <property type="match status" value="1"/>
</dbReference>
<dbReference type="InterPro" id="IPR000210">
    <property type="entry name" value="BTB/POZ_dom"/>
</dbReference>
<evidence type="ECO:0000313" key="5">
    <source>
        <dbReference type="Proteomes" id="UP000054558"/>
    </source>
</evidence>
<feature type="signal peptide" evidence="2">
    <location>
        <begin position="1"/>
        <end position="24"/>
    </location>
</feature>
<dbReference type="Gene3D" id="3.30.710.10">
    <property type="entry name" value="Potassium Channel Kv1.1, Chain A"/>
    <property type="match status" value="1"/>
</dbReference>
<dbReference type="Pfam" id="PF00651">
    <property type="entry name" value="BTB"/>
    <property type="match status" value="1"/>
</dbReference>
<dbReference type="AlphaFoldDB" id="A0A1Y1HKI4"/>
<protein>
    <recommendedName>
        <fullName evidence="3">BTB domain-containing protein</fullName>
    </recommendedName>
</protein>
<dbReference type="InterPro" id="IPR011333">
    <property type="entry name" value="SKP1/BTB/POZ_sf"/>
</dbReference>
<dbReference type="InterPro" id="IPR045890">
    <property type="entry name" value="POB1-like"/>
</dbReference>
<reference evidence="4 5" key="1">
    <citation type="journal article" date="2014" name="Nat. Commun.">
        <title>Klebsormidium flaccidum genome reveals primary factors for plant terrestrial adaptation.</title>
        <authorList>
            <person name="Hori K."/>
            <person name="Maruyama F."/>
            <person name="Fujisawa T."/>
            <person name="Togashi T."/>
            <person name="Yamamoto N."/>
            <person name="Seo M."/>
            <person name="Sato S."/>
            <person name="Yamada T."/>
            <person name="Mori H."/>
            <person name="Tajima N."/>
            <person name="Moriyama T."/>
            <person name="Ikeuchi M."/>
            <person name="Watanabe M."/>
            <person name="Wada H."/>
            <person name="Kobayashi K."/>
            <person name="Saito M."/>
            <person name="Masuda T."/>
            <person name="Sasaki-Sekimoto Y."/>
            <person name="Mashiguchi K."/>
            <person name="Awai K."/>
            <person name="Shimojima M."/>
            <person name="Masuda S."/>
            <person name="Iwai M."/>
            <person name="Nobusawa T."/>
            <person name="Narise T."/>
            <person name="Kondo S."/>
            <person name="Saito H."/>
            <person name="Sato R."/>
            <person name="Murakawa M."/>
            <person name="Ihara Y."/>
            <person name="Oshima-Yamada Y."/>
            <person name="Ohtaka K."/>
            <person name="Satoh M."/>
            <person name="Sonobe K."/>
            <person name="Ishii M."/>
            <person name="Ohtani R."/>
            <person name="Kanamori-Sato M."/>
            <person name="Honoki R."/>
            <person name="Miyazaki D."/>
            <person name="Mochizuki H."/>
            <person name="Umetsu J."/>
            <person name="Higashi K."/>
            <person name="Shibata D."/>
            <person name="Kamiya Y."/>
            <person name="Sato N."/>
            <person name="Nakamura Y."/>
            <person name="Tabata S."/>
            <person name="Ida S."/>
            <person name="Kurokawa K."/>
            <person name="Ohta H."/>
        </authorList>
    </citation>
    <scope>NUCLEOTIDE SEQUENCE [LARGE SCALE GENOMIC DNA]</scope>
    <source>
        <strain evidence="4 5">NIES-2285</strain>
    </source>
</reference>
<dbReference type="Proteomes" id="UP000054558">
    <property type="component" value="Unassembled WGS sequence"/>
</dbReference>
<accession>A0A1Y1HKI4</accession>